<dbReference type="Proteomes" id="UP000268973">
    <property type="component" value="Unassembled WGS sequence"/>
</dbReference>
<protein>
    <submittedName>
        <fullName evidence="2">Uncharacterized protein</fullName>
    </submittedName>
</protein>
<evidence type="ECO:0000313" key="2">
    <source>
        <dbReference type="EMBL" id="RTZ13682.1"/>
    </source>
</evidence>
<keyword evidence="1" id="KW-1133">Transmembrane helix</keyword>
<dbReference type="AlphaFoldDB" id="A0A3S0P3R7"/>
<name>A0A3S0P3R7_9VIBR</name>
<evidence type="ECO:0000313" key="3">
    <source>
        <dbReference type="Proteomes" id="UP000268973"/>
    </source>
</evidence>
<comment type="caution">
    <text evidence="2">The sequence shown here is derived from an EMBL/GenBank/DDBJ whole genome shotgun (WGS) entry which is preliminary data.</text>
</comment>
<organism evidence="2 3">
    <name type="scientific">Vibrio aquaticus</name>
    <dbReference type="NCBI Taxonomy" id="2496559"/>
    <lineage>
        <taxon>Bacteria</taxon>
        <taxon>Pseudomonadati</taxon>
        <taxon>Pseudomonadota</taxon>
        <taxon>Gammaproteobacteria</taxon>
        <taxon>Vibrionales</taxon>
        <taxon>Vibrionaceae</taxon>
        <taxon>Vibrio</taxon>
    </lineage>
</organism>
<dbReference type="EMBL" id="RXZH01000016">
    <property type="protein sequence ID" value="RTZ13682.1"/>
    <property type="molecule type" value="Genomic_DNA"/>
</dbReference>
<keyword evidence="1" id="KW-0812">Transmembrane</keyword>
<accession>A0A3S0P3R7</accession>
<evidence type="ECO:0000256" key="1">
    <source>
        <dbReference type="SAM" id="Phobius"/>
    </source>
</evidence>
<proteinExistence type="predicted"/>
<gene>
    <name evidence="2" type="ORF">EJ063_19315</name>
</gene>
<feature type="transmembrane region" description="Helical" evidence="1">
    <location>
        <begin position="95"/>
        <end position="116"/>
    </location>
</feature>
<feature type="transmembrane region" description="Helical" evidence="1">
    <location>
        <begin position="7"/>
        <end position="29"/>
    </location>
</feature>
<reference evidence="2 3" key="1">
    <citation type="submission" date="2018-12" db="EMBL/GenBank/DDBJ databases">
        <title>Vibrio sp. isolated from China Sea.</title>
        <authorList>
            <person name="Li Y."/>
        </authorList>
    </citation>
    <scope>NUCLEOTIDE SEQUENCE [LARGE SCALE GENOMIC DNA]</scope>
    <source>
        <strain evidence="2 3">BEI207</strain>
    </source>
</reference>
<keyword evidence="3" id="KW-1185">Reference proteome</keyword>
<keyword evidence="1" id="KW-0472">Membrane</keyword>
<feature type="transmembrane region" description="Helical" evidence="1">
    <location>
        <begin position="56"/>
        <end position="75"/>
    </location>
</feature>
<sequence>MIMIPAAFFGGYALIWSIPGVFFGAVLSLGEPARIVWLDKQLARDVNKLHSDYQNMLSYSIMSRFMNYCIAYPLIRHRATTSSTKFKLFMWANSLGFWSWLAVIVLGGLAKALGIIA</sequence>